<evidence type="ECO:0000313" key="3">
    <source>
        <dbReference type="Proteomes" id="UP000614811"/>
    </source>
</evidence>
<gene>
    <name evidence="2" type="ORF">GCM10008090_11430</name>
</gene>
<dbReference type="AlphaFoldDB" id="A0A918RP78"/>
<dbReference type="SUPFAM" id="SSF48371">
    <property type="entry name" value="ARM repeat"/>
    <property type="match status" value="1"/>
</dbReference>
<feature type="chain" id="PRO_5036851261" description="HEAT repeat domain-containing protein" evidence="1">
    <location>
        <begin position="25"/>
        <end position="324"/>
    </location>
</feature>
<feature type="signal peptide" evidence="1">
    <location>
        <begin position="1"/>
        <end position="24"/>
    </location>
</feature>
<name>A0A918RP78_9GAMM</name>
<keyword evidence="3" id="KW-1185">Reference proteome</keyword>
<accession>A0A918RP78</accession>
<dbReference type="Pfam" id="PF03130">
    <property type="entry name" value="HEAT_PBS"/>
    <property type="match status" value="1"/>
</dbReference>
<reference evidence="2" key="2">
    <citation type="submission" date="2020-09" db="EMBL/GenBank/DDBJ databases">
        <authorList>
            <person name="Sun Q."/>
            <person name="Kim S."/>
        </authorList>
    </citation>
    <scope>NUCLEOTIDE SEQUENCE</scope>
    <source>
        <strain evidence="2">KCTC 12711</strain>
    </source>
</reference>
<evidence type="ECO:0000313" key="2">
    <source>
        <dbReference type="EMBL" id="GHA03888.1"/>
    </source>
</evidence>
<dbReference type="SMART" id="SM00567">
    <property type="entry name" value="EZ_HEAT"/>
    <property type="match status" value="3"/>
</dbReference>
<evidence type="ECO:0008006" key="4">
    <source>
        <dbReference type="Google" id="ProtNLM"/>
    </source>
</evidence>
<evidence type="ECO:0000256" key="1">
    <source>
        <dbReference type="SAM" id="SignalP"/>
    </source>
</evidence>
<dbReference type="EMBL" id="BMXA01000002">
    <property type="protein sequence ID" value="GHA03888.1"/>
    <property type="molecule type" value="Genomic_DNA"/>
</dbReference>
<proteinExistence type="predicted"/>
<keyword evidence="1" id="KW-0732">Signal</keyword>
<dbReference type="InterPro" id="IPR016024">
    <property type="entry name" value="ARM-type_fold"/>
</dbReference>
<comment type="caution">
    <text evidence="2">The sequence shown here is derived from an EMBL/GenBank/DDBJ whole genome shotgun (WGS) entry which is preliminary data.</text>
</comment>
<dbReference type="Proteomes" id="UP000614811">
    <property type="component" value="Unassembled WGS sequence"/>
</dbReference>
<organism evidence="2 3">
    <name type="scientific">Arenicella chitinivorans</name>
    <dbReference type="NCBI Taxonomy" id="1329800"/>
    <lineage>
        <taxon>Bacteria</taxon>
        <taxon>Pseudomonadati</taxon>
        <taxon>Pseudomonadota</taxon>
        <taxon>Gammaproteobacteria</taxon>
        <taxon>Arenicellales</taxon>
        <taxon>Arenicellaceae</taxon>
        <taxon>Arenicella</taxon>
    </lineage>
</organism>
<reference evidence="2" key="1">
    <citation type="journal article" date="2014" name="Int. J. Syst. Evol. Microbiol.">
        <title>Complete genome sequence of Corynebacterium casei LMG S-19264T (=DSM 44701T), isolated from a smear-ripened cheese.</title>
        <authorList>
            <consortium name="US DOE Joint Genome Institute (JGI-PGF)"/>
            <person name="Walter F."/>
            <person name="Albersmeier A."/>
            <person name="Kalinowski J."/>
            <person name="Ruckert C."/>
        </authorList>
    </citation>
    <scope>NUCLEOTIDE SEQUENCE</scope>
    <source>
        <strain evidence="2">KCTC 12711</strain>
    </source>
</reference>
<protein>
    <recommendedName>
        <fullName evidence="4">HEAT repeat domain-containing protein</fullName>
    </recommendedName>
</protein>
<dbReference type="Gene3D" id="1.25.10.10">
    <property type="entry name" value="Leucine-rich Repeat Variant"/>
    <property type="match status" value="2"/>
</dbReference>
<dbReference type="InterPro" id="IPR004155">
    <property type="entry name" value="PBS_lyase_HEAT"/>
</dbReference>
<sequence length="324" mass="35932">MHQMSKHRVATLILTFIFAQTANAKTNELTSLTADGWYQYRVPIADNAGSPCCQHTGQSDFCQLTASSRNLTINTSLTAKNLVILFKQRSNQIEDVVLIGDHCRVDSGGHSVKELTSVTSQQSLDMLQALSTSTDHHLATLVTAAIALHHDDDATQRLIRIAFDKQHVSQHDAIFWLGEARRHQGFQALLGLIENTELPMSARKQAVFALSLYQHADAANALQSLARTHSNHHIQKEAIFWVAESSQHNAFTLLNDLTGPTYPQSIQKEAVFGLSRLSGKRATPALINLVQHARSKVVREAALFWLGQSEDPDARVFLTQILTR</sequence>
<dbReference type="RefSeq" id="WP_229794162.1">
    <property type="nucleotide sequence ID" value="NZ_BMXA01000002.1"/>
</dbReference>
<dbReference type="InterPro" id="IPR011989">
    <property type="entry name" value="ARM-like"/>
</dbReference>